<dbReference type="OrthoDB" id="1911848at2759"/>
<dbReference type="SUPFAM" id="SSF56112">
    <property type="entry name" value="Protein kinase-like (PK-like)"/>
    <property type="match status" value="1"/>
</dbReference>
<dbReference type="PROSITE" id="PS50011">
    <property type="entry name" value="PROTEIN_KINASE_DOM"/>
    <property type="match status" value="1"/>
</dbReference>
<reference evidence="2" key="2">
    <citation type="submission" date="2012-05" db="EMBL/GenBank/DDBJ databases">
        <title>Annotation of the Genome Sequence of Fusarium oxysporum HDV247.</title>
        <authorList>
            <consortium name="The Broad Institute Genomics Platform"/>
            <person name="Ma L.-J."/>
            <person name="Corby-Kistler H."/>
            <person name="Broz K."/>
            <person name="Gale L.R."/>
            <person name="Jonkers W."/>
            <person name="O'Donnell K."/>
            <person name="Ploetz R."/>
            <person name="Steinberg C."/>
            <person name="Schwartz D.C."/>
            <person name="VanEtten H."/>
            <person name="Zhou S."/>
            <person name="Young S.K."/>
            <person name="Zeng Q."/>
            <person name="Gargeya S."/>
            <person name="Fitzgerald M."/>
            <person name="Abouelleil A."/>
            <person name="Alvarado L."/>
            <person name="Chapman S.B."/>
            <person name="Gainer-Dewar J."/>
            <person name="Goldberg J."/>
            <person name="Griggs A."/>
            <person name="Gujja S."/>
            <person name="Hansen M."/>
            <person name="Howarth C."/>
            <person name="Imamovic A."/>
            <person name="Ireland A."/>
            <person name="Larimer J."/>
            <person name="McCowan C."/>
            <person name="Murphy C."/>
            <person name="Pearson M."/>
            <person name="Poon T.W."/>
            <person name="Priest M."/>
            <person name="Roberts A."/>
            <person name="Saif S."/>
            <person name="Shea T."/>
            <person name="Sykes S."/>
            <person name="Wortman J."/>
            <person name="Nusbaum C."/>
            <person name="Birren B."/>
        </authorList>
    </citation>
    <scope>NUCLEOTIDE SEQUENCE</scope>
    <source>
        <strain evidence="2">HDV247</strain>
    </source>
</reference>
<reference evidence="2" key="1">
    <citation type="submission" date="2011-10" db="EMBL/GenBank/DDBJ databases">
        <title>The Genome Sequence of Fusarium oxysporum HDV247.</title>
        <authorList>
            <consortium name="The Broad Institute Genome Sequencing Platform"/>
            <person name="Ma L.-J."/>
            <person name="Gale L.R."/>
            <person name="Schwartz D.C."/>
            <person name="Zhou S."/>
            <person name="Corby-Kistler H."/>
            <person name="Young S.K."/>
            <person name="Zeng Q."/>
            <person name="Gargeya S."/>
            <person name="Fitzgerald M."/>
            <person name="Haas B."/>
            <person name="Abouelleil A."/>
            <person name="Alvarado L."/>
            <person name="Arachchi H.M."/>
            <person name="Berlin A."/>
            <person name="Brown A."/>
            <person name="Chapman S.B."/>
            <person name="Chen Z."/>
            <person name="Dunbar C."/>
            <person name="Freedman E."/>
            <person name="Gearin G."/>
            <person name="Goldberg J."/>
            <person name="Griggs A."/>
            <person name="Gujja S."/>
            <person name="Heiman D."/>
            <person name="Howarth C."/>
            <person name="Larson L."/>
            <person name="Lui A."/>
            <person name="MacDonald P.J.P."/>
            <person name="Montmayeur A."/>
            <person name="Murphy C."/>
            <person name="Neiman D."/>
            <person name="Pearson M."/>
            <person name="Priest M."/>
            <person name="Roberts A."/>
            <person name="Saif S."/>
            <person name="Shea T."/>
            <person name="Shenoy N."/>
            <person name="Sisk P."/>
            <person name="Stolte C."/>
            <person name="Sykes S."/>
            <person name="Wortman J."/>
            <person name="Nusbaum C."/>
            <person name="Birren B."/>
        </authorList>
    </citation>
    <scope>NUCLEOTIDE SEQUENCE [LARGE SCALE GENOMIC DNA]</scope>
    <source>
        <strain evidence="2">HDV247</strain>
    </source>
</reference>
<dbReference type="InterPro" id="IPR000719">
    <property type="entry name" value="Prot_kinase_dom"/>
</dbReference>
<dbReference type="PANTHER" id="PTHR37542">
    <property type="entry name" value="HELO DOMAIN-CONTAINING PROTEIN-RELATED"/>
    <property type="match status" value="1"/>
</dbReference>
<dbReference type="InterPro" id="IPR001245">
    <property type="entry name" value="Ser-Thr/Tyr_kinase_cat_dom"/>
</dbReference>
<sequence length="491" mass="56097">MADPLSIAGVVGTIDVCIRFGKFLVQTYNDYRQIDEIANELSVRIQICWSRLSSQLEVMRNLENGMTDDQRELQLRILHILQGKLQAAVLVISKPDKHTNSRKVKALHFLNLRESCQNTVADLEAWQQRFEPSWFQIIKTSSSSIDRVLTNVSQTSSRDAGEPARTGLKFRQSFRLTDSIKLAEKVLESLERRTIPYCKAQIGIKSKDNTRFIIDTVSRDIVDKRDAQELASRLRDSNPFTFGVLKCKGLVQSSTDPSLTFIFRVPEGYSTARSCRELLLSGSVPNSLTKRLNIARQLVTAVYYVHLYEFVHKNITPETILTLERPEGVSDELVICLIGFQLFRYVEGKTNTSKTDQRDIVYQHPSRMGSQKVKFIMQHDIYSLGVCLLEIGLWHSLVDYKNDEVTLRDIHGPLENLEPYAIKTRLVQMSRTQLRVTMGDIYSRIVETCLTCLDEGNRDFGDPKEFEVQDGVEVGSRYVKKVMDAMSTICY</sequence>
<dbReference type="Pfam" id="PF07714">
    <property type="entry name" value="PK_Tyr_Ser-Thr"/>
    <property type="match status" value="1"/>
</dbReference>
<organism evidence="2">
    <name type="scientific">Fusarium oxysporum f. sp. pisi HDV247</name>
    <dbReference type="NCBI Taxonomy" id="1080344"/>
    <lineage>
        <taxon>Eukaryota</taxon>
        <taxon>Fungi</taxon>
        <taxon>Dikarya</taxon>
        <taxon>Ascomycota</taxon>
        <taxon>Pezizomycotina</taxon>
        <taxon>Sordariomycetes</taxon>
        <taxon>Hypocreomycetidae</taxon>
        <taxon>Hypocreales</taxon>
        <taxon>Nectriaceae</taxon>
        <taxon>Fusarium</taxon>
        <taxon>Fusarium oxysporum species complex</taxon>
    </lineage>
</organism>
<dbReference type="Gene3D" id="1.10.510.10">
    <property type="entry name" value="Transferase(Phosphotransferase) domain 1"/>
    <property type="match status" value="1"/>
</dbReference>
<dbReference type="GO" id="GO:0004672">
    <property type="term" value="F:protein kinase activity"/>
    <property type="evidence" value="ECO:0007669"/>
    <property type="project" value="InterPro"/>
</dbReference>
<protein>
    <recommendedName>
        <fullName evidence="1">Protein kinase domain-containing protein</fullName>
    </recommendedName>
</protein>
<feature type="domain" description="Protein kinase" evidence="1">
    <location>
        <begin position="134"/>
        <end position="491"/>
    </location>
</feature>
<dbReference type="InterPro" id="IPR011009">
    <property type="entry name" value="Kinase-like_dom_sf"/>
</dbReference>
<evidence type="ECO:0000259" key="1">
    <source>
        <dbReference type="PROSITE" id="PS50011"/>
    </source>
</evidence>
<dbReference type="EMBL" id="JH651140">
    <property type="protein sequence ID" value="EXA29156.1"/>
    <property type="molecule type" value="Genomic_DNA"/>
</dbReference>
<dbReference type="AlphaFoldDB" id="W9NEK2"/>
<name>W9NEK2_FUSOX</name>
<gene>
    <name evidence="2" type="ORF">FOVG_19305</name>
</gene>
<dbReference type="HOGENOM" id="CLU_028627_0_0_1"/>
<evidence type="ECO:0000313" key="2">
    <source>
        <dbReference type="EMBL" id="EXA29156.1"/>
    </source>
</evidence>
<dbReference type="PANTHER" id="PTHR37542:SF1">
    <property type="entry name" value="PRION-INHIBITION AND PROPAGATION HELO DOMAIN-CONTAINING PROTEIN"/>
    <property type="match status" value="1"/>
</dbReference>
<dbReference type="GO" id="GO:0005524">
    <property type="term" value="F:ATP binding"/>
    <property type="evidence" value="ECO:0007669"/>
    <property type="project" value="InterPro"/>
</dbReference>
<proteinExistence type="predicted"/>
<dbReference type="Proteomes" id="UP000030751">
    <property type="component" value="Unassembled WGS sequence"/>
</dbReference>
<accession>W9NEK2</accession>